<dbReference type="Pfam" id="PF02639">
    <property type="entry name" value="DUF188"/>
    <property type="match status" value="1"/>
</dbReference>
<evidence type="ECO:0000256" key="1">
    <source>
        <dbReference type="ARBA" id="ARBA00008522"/>
    </source>
</evidence>
<comment type="similarity">
    <text evidence="1 2">Belongs to the UPF0178 family.</text>
</comment>
<accession>A0A7C3I4W0</accession>
<protein>
    <recommendedName>
        <fullName evidence="2">UPF0178 protein ENS59_00905</fullName>
    </recommendedName>
</protein>
<evidence type="ECO:0000313" key="3">
    <source>
        <dbReference type="EMBL" id="HFH28062.1"/>
    </source>
</evidence>
<dbReference type="HAMAP" id="MF_00489">
    <property type="entry name" value="UPF0178"/>
    <property type="match status" value="1"/>
</dbReference>
<evidence type="ECO:0000256" key="2">
    <source>
        <dbReference type="HAMAP-Rule" id="MF_00489"/>
    </source>
</evidence>
<reference evidence="3" key="1">
    <citation type="journal article" date="2020" name="mSystems">
        <title>Genome- and Community-Level Interaction Insights into Carbon Utilization and Element Cycling Functions of Hydrothermarchaeota in Hydrothermal Sediment.</title>
        <authorList>
            <person name="Zhou Z."/>
            <person name="Liu Y."/>
            <person name="Xu W."/>
            <person name="Pan J."/>
            <person name="Luo Z.H."/>
            <person name="Li M."/>
        </authorList>
    </citation>
    <scope>NUCLEOTIDE SEQUENCE [LARGE SCALE GENOMIC DNA]</scope>
    <source>
        <strain evidence="3">SpSt-503</strain>
    </source>
</reference>
<dbReference type="PANTHER" id="PTHR35146">
    <property type="entry name" value="UPF0178 PROTEIN YAII"/>
    <property type="match status" value="1"/>
</dbReference>
<dbReference type="AlphaFoldDB" id="A0A7C3I4W0"/>
<name>A0A7C3I4W0_9SPIR</name>
<dbReference type="EMBL" id="DSVL01000028">
    <property type="protein sequence ID" value="HFH28062.1"/>
    <property type="molecule type" value="Genomic_DNA"/>
</dbReference>
<sequence length="160" mass="17741">MKILVDADSCPKPTRDAIVRAIKRTGIQGVFAANRPIPGIPNDELCRMEICETHHGAADDRIVELAEPGDLVITRDIPLANRLVEAQISVLDDRGRLYTKENIRERLSLRNFMVGLAEQGLGPERIPSYGKKELKAFADGFDRELQRLIRQARGTGPGSV</sequence>
<gene>
    <name evidence="3" type="ORF">ENS59_00905</name>
</gene>
<dbReference type="InterPro" id="IPR003791">
    <property type="entry name" value="UPF0178"/>
</dbReference>
<proteinExistence type="inferred from homology"/>
<comment type="caution">
    <text evidence="3">The sequence shown here is derived from an EMBL/GenBank/DDBJ whole genome shotgun (WGS) entry which is preliminary data.</text>
</comment>
<dbReference type="PANTHER" id="PTHR35146:SF1">
    <property type="entry name" value="UPF0178 PROTEIN YAII"/>
    <property type="match status" value="1"/>
</dbReference>
<organism evidence="3">
    <name type="scientific">Gracilinema caldarium</name>
    <dbReference type="NCBI Taxonomy" id="215591"/>
    <lineage>
        <taxon>Bacteria</taxon>
        <taxon>Pseudomonadati</taxon>
        <taxon>Spirochaetota</taxon>
        <taxon>Spirochaetia</taxon>
        <taxon>Spirochaetales</taxon>
        <taxon>Breznakiellaceae</taxon>
        <taxon>Gracilinema</taxon>
    </lineage>
</organism>